<comment type="similarity">
    <text evidence="2">Belongs to the XPC family.</text>
</comment>
<dbReference type="Gene3D" id="3.90.260.10">
    <property type="entry name" value="Transglutaminase-like"/>
    <property type="match status" value="1"/>
</dbReference>
<keyword evidence="5" id="KW-0539">Nucleus</keyword>
<feature type="compositionally biased region" description="Polar residues" evidence="6">
    <location>
        <begin position="929"/>
        <end position="940"/>
    </location>
</feature>
<evidence type="ECO:0000259" key="8">
    <source>
        <dbReference type="SMART" id="SM01031"/>
    </source>
</evidence>
<dbReference type="GO" id="GO:0005737">
    <property type="term" value="C:cytoplasm"/>
    <property type="evidence" value="ECO:0007669"/>
    <property type="project" value="TreeGrafter"/>
</dbReference>
<feature type="region of interest" description="Disordered" evidence="6">
    <location>
        <begin position="201"/>
        <end position="257"/>
    </location>
</feature>
<dbReference type="InterPro" id="IPR018327">
    <property type="entry name" value="BHD_2"/>
</dbReference>
<feature type="domain" description="Rad4 beta-hairpin" evidence="8">
    <location>
        <begin position="666"/>
        <end position="729"/>
    </location>
</feature>
<dbReference type="GO" id="GO:0006289">
    <property type="term" value="P:nucleotide-excision repair"/>
    <property type="evidence" value="ECO:0007669"/>
    <property type="project" value="InterPro"/>
</dbReference>
<evidence type="ECO:0000259" key="9">
    <source>
        <dbReference type="SMART" id="SM01032"/>
    </source>
</evidence>
<proteinExistence type="inferred from homology"/>
<evidence type="ECO:0000256" key="5">
    <source>
        <dbReference type="ARBA" id="ARBA00023242"/>
    </source>
</evidence>
<reference evidence="10 11" key="1">
    <citation type="submission" date="2017-03" db="EMBL/GenBank/DDBJ databases">
        <title>Genomes of endolithic fungi from Antarctica.</title>
        <authorList>
            <person name="Coleine C."/>
            <person name="Masonjones S."/>
            <person name="Stajich J.E."/>
        </authorList>
    </citation>
    <scope>NUCLEOTIDE SEQUENCE [LARGE SCALE GENOMIC DNA]</scope>
    <source>
        <strain evidence="10 11">CCFEE 6314</strain>
    </source>
</reference>
<dbReference type="InterPro" id="IPR042488">
    <property type="entry name" value="Rad4_BHD3_sf"/>
</dbReference>
<comment type="subcellular location">
    <subcellularLocation>
        <location evidence="1">Nucleus</location>
    </subcellularLocation>
</comment>
<evidence type="ECO:0000259" key="7">
    <source>
        <dbReference type="SMART" id="SM01030"/>
    </source>
</evidence>
<dbReference type="GO" id="GO:0000111">
    <property type="term" value="C:nucleotide-excision repair factor 2 complex"/>
    <property type="evidence" value="ECO:0007669"/>
    <property type="project" value="TreeGrafter"/>
</dbReference>
<feature type="compositionally biased region" description="Polar residues" evidence="6">
    <location>
        <begin position="1030"/>
        <end position="1041"/>
    </location>
</feature>
<evidence type="ECO:0000313" key="11">
    <source>
        <dbReference type="Proteomes" id="UP000288859"/>
    </source>
</evidence>
<dbReference type="Pfam" id="PF10405">
    <property type="entry name" value="BHD_3"/>
    <property type="match status" value="1"/>
</dbReference>
<evidence type="ECO:0000256" key="1">
    <source>
        <dbReference type="ARBA" id="ARBA00004123"/>
    </source>
</evidence>
<feature type="compositionally biased region" description="Basic and acidic residues" evidence="6">
    <location>
        <begin position="915"/>
        <end position="928"/>
    </location>
</feature>
<feature type="domain" description="Rad4 beta-hairpin" evidence="7">
    <location>
        <begin position="607"/>
        <end position="664"/>
    </location>
</feature>
<dbReference type="EMBL" id="NAJM01000057">
    <property type="protein sequence ID" value="RVX66666.1"/>
    <property type="molecule type" value="Genomic_DNA"/>
</dbReference>
<dbReference type="PANTHER" id="PTHR12135:SF2">
    <property type="entry name" value="DNA REPAIR PROTEIN RAD34"/>
    <property type="match status" value="1"/>
</dbReference>
<dbReference type="GO" id="GO:0071942">
    <property type="term" value="C:XPC complex"/>
    <property type="evidence" value="ECO:0007669"/>
    <property type="project" value="TreeGrafter"/>
</dbReference>
<evidence type="ECO:0000256" key="6">
    <source>
        <dbReference type="SAM" id="MobiDB-lite"/>
    </source>
</evidence>
<feature type="region of interest" description="Disordered" evidence="6">
    <location>
        <begin position="1"/>
        <end position="119"/>
    </location>
</feature>
<sequence>MPPFLPRKRLNDTPPPASHQTPSKKPRLTDVLDAQPRNGRPLQSQKAFSLGSDDSDSSLSDIDSDELQDVSPAFTKSTTSVPPLGTSKVNGDDESEDDDDIEWEDAGAALPKEAPVHTPLADGPIELVFRKDDVEIDYGTAATAASGKKGPTKREKEARIRTHQMHVQFLLWHNSIRNRWISDQTVQQSLIQQLPAQVKKEVDRWKRASGLTIPGSKSKETKDKNGKRRRQDKSNPRNERDWGRPSQPLEPGRPDMSNGDPLIHLLKVLAAYWKKRFAITAPGLRKRGYGTKQSMKQIIYSFRNDEHDPEEHGERIKDLGEFRELAKRCEGSRDVGAQLFTALLRGLGIESRLVASLQPSGFGWTKAEQMLPKRAPTTNDYEESSSASDDSDEQDSKSISEIAKPKPVSATRRGKKPASSTPINLDTDDEGSLGAKDDDSVVDVTPSIPKRRPQKYDRDVFFPIYWTEAISPITNKVLPVSPLILNSPVASNPDILYTFEPRGAKAEKSKTIIAYVVAYSSDGTAKDVTVRYLKNRIWPGKTKGFRFPIEKIPIYNKYGKVKRYEDYDWFKHVMSGYRRPDLMRTAVDDIEETTDLVPQLPPKKDVKEDVDTLQSLKSSADFVLERFLRREEALRPNAEPVRTFVSGKGDNLKEEPVYRRSDVERCLTAESWHKEGRRPLAGEAPMKLVPVRAVTLTRKREAEEHERVTGQKQMQGLYSWDQTEYIIPPPIENGVIPKNAYGNIDCFVPSMVPRGAVHVPLRGTVRLCKRLDIDFAEAVTGFEFGNKRAVPVCTGVVVAKENEKLLKDAWREFNEQQRKKEETKMEKLVLELWRKFVMGLRIREKVQDTYGDTGVHEVMTGFSRDRPIALDDDEEDDGNGGHSPPHHDDDFGGGFLLDDEEPQIPEDLEMVHHEEPPPAKTLKGKEKSTTQYPTPSSISLTKPAVTRQRKSLLQEAETSESNLTELSASASELKDEESDDDSDARSVASNIKPPNQSQQKARIEVTIPKVIPKRSTQRASRVADSDSEELSNMSSEGSLDTSTEDDYVPRSSTRRSAQAKSKQKSQSETMPSTRSSRRNHKSPSEADDGGLETHETPKKTRRGGRLLRRDSTLVRSPYFEG</sequence>
<dbReference type="InterPro" id="IPR036985">
    <property type="entry name" value="Transglutaminase-like_sf"/>
</dbReference>
<accession>A0A438MSJ6</accession>
<evidence type="ECO:0008006" key="12">
    <source>
        <dbReference type="Google" id="ProtNLM"/>
    </source>
</evidence>
<keyword evidence="4" id="KW-0234">DNA repair</keyword>
<evidence type="ECO:0000256" key="2">
    <source>
        <dbReference type="ARBA" id="ARBA00009525"/>
    </source>
</evidence>
<dbReference type="Pfam" id="PF10403">
    <property type="entry name" value="BHD_1"/>
    <property type="match status" value="1"/>
</dbReference>
<feature type="compositionally biased region" description="Basic and acidic residues" evidence="6">
    <location>
        <begin position="232"/>
        <end position="243"/>
    </location>
</feature>
<dbReference type="InterPro" id="IPR004583">
    <property type="entry name" value="DNA_repair_Rad4"/>
</dbReference>
<dbReference type="FunFam" id="3.30.70.2460:FF:000001">
    <property type="entry name" value="DNA repair protein Rad4 family"/>
    <property type="match status" value="1"/>
</dbReference>
<feature type="region of interest" description="Disordered" evidence="6">
    <location>
        <begin position="915"/>
        <end position="1121"/>
    </location>
</feature>
<dbReference type="Gene3D" id="3.30.70.2460">
    <property type="entry name" value="Rad4, beta-hairpin domain BHD3"/>
    <property type="match status" value="1"/>
</dbReference>
<dbReference type="SMART" id="SM01031">
    <property type="entry name" value="BHD_2"/>
    <property type="match status" value="1"/>
</dbReference>
<dbReference type="GO" id="GO:0003684">
    <property type="term" value="F:damaged DNA binding"/>
    <property type="evidence" value="ECO:0007669"/>
    <property type="project" value="InterPro"/>
</dbReference>
<dbReference type="SUPFAM" id="SSF54001">
    <property type="entry name" value="Cysteine proteinases"/>
    <property type="match status" value="1"/>
</dbReference>
<comment type="caution">
    <text evidence="10">The sequence shown here is derived from an EMBL/GenBank/DDBJ whole genome shotgun (WGS) entry which is preliminary data.</text>
</comment>
<dbReference type="OrthoDB" id="300780at2759"/>
<name>A0A438MSJ6_EXOME</name>
<evidence type="ECO:0000256" key="4">
    <source>
        <dbReference type="ARBA" id="ARBA00023204"/>
    </source>
</evidence>
<evidence type="ECO:0000313" key="10">
    <source>
        <dbReference type="EMBL" id="RVX66666.1"/>
    </source>
</evidence>
<feature type="domain" description="Rad4 beta-hairpin" evidence="9">
    <location>
        <begin position="736"/>
        <end position="810"/>
    </location>
</feature>
<organism evidence="10 11">
    <name type="scientific">Exophiala mesophila</name>
    <name type="common">Black yeast-like fungus</name>
    <dbReference type="NCBI Taxonomy" id="212818"/>
    <lineage>
        <taxon>Eukaryota</taxon>
        <taxon>Fungi</taxon>
        <taxon>Dikarya</taxon>
        <taxon>Ascomycota</taxon>
        <taxon>Pezizomycotina</taxon>
        <taxon>Eurotiomycetes</taxon>
        <taxon>Chaetothyriomycetidae</taxon>
        <taxon>Chaetothyriales</taxon>
        <taxon>Herpotrichiellaceae</taxon>
        <taxon>Exophiala</taxon>
    </lineage>
</organism>
<dbReference type="Pfam" id="PF03835">
    <property type="entry name" value="Rad4"/>
    <property type="match status" value="1"/>
</dbReference>
<gene>
    <name evidence="10" type="ORF">B0A52_09479</name>
</gene>
<dbReference type="InterPro" id="IPR018326">
    <property type="entry name" value="Rad4_beta-hairpin_dom1"/>
</dbReference>
<dbReference type="VEuPathDB" id="FungiDB:PV10_06957"/>
<dbReference type="GO" id="GO:0006298">
    <property type="term" value="P:mismatch repair"/>
    <property type="evidence" value="ECO:0007669"/>
    <property type="project" value="TreeGrafter"/>
</dbReference>
<dbReference type="AlphaFoldDB" id="A0A438MSJ6"/>
<feature type="region of interest" description="Disordered" evidence="6">
    <location>
        <begin position="861"/>
        <end position="900"/>
    </location>
</feature>
<dbReference type="InterPro" id="IPR018328">
    <property type="entry name" value="Rad4_beta-hairpin_dom3"/>
</dbReference>
<dbReference type="Proteomes" id="UP000288859">
    <property type="component" value="Unassembled WGS sequence"/>
</dbReference>
<dbReference type="GO" id="GO:0003697">
    <property type="term" value="F:single-stranded DNA binding"/>
    <property type="evidence" value="ECO:0007669"/>
    <property type="project" value="TreeGrafter"/>
</dbReference>
<dbReference type="InterPro" id="IPR038765">
    <property type="entry name" value="Papain-like_cys_pep_sf"/>
</dbReference>
<protein>
    <recommendedName>
        <fullName evidence="12">Rad4 beta-hairpin domain-containing protein</fullName>
    </recommendedName>
</protein>
<feature type="compositionally biased region" description="Low complexity" evidence="6">
    <location>
        <begin position="49"/>
        <end position="61"/>
    </location>
</feature>
<feature type="compositionally biased region" description="Acidic residues" evidence="6">
    <location>
        <begin position="92"/>
        <end position="105"/>
    </location>
</feature>
<dbReference type="Gene3D" id="2.20.20.110">
    <property type="entry name" value="Rad4, beta-hairpin domain BHD1"/>
    <property type="match status" value="1"/>
</dbReference>
<dbReference type="SMART" id="SM01032">
    <property type="entry name" value="BHD_3"/>
    <property type="match status" value="1"/>
</dbReference>
<keyword evidence="3" id="KW-0227">DNA damage</keyword>
<evidence type="ECO:0000256" key="3">
    <source>
        <dbReference type="ARBA" id="ARBA00022763"/>
    </source>
</evidence>
<dbReference type="Pfam" id="PF10404">
    <property type="entry name" value="BHD_2"/>
    <property type="match status" value="1"/>
</dbReference>
<dbReference type="InterPro" id="IPR018325">
    <property type="entry name" value="Rad4/PNGase_transGLS-fold"/>
</dbReference>
<dbReference type="SMART" id="SM01030">
    <property type="entry name" value="BHD_1"/>
    <property type="match status" value="1"/>
</dbReference>
<dbReference type="PANTHER" id="PTHR12135">
    <property type="entry name" value="DNA REPAIR PROTEIN XP-C / RAD4"/>
    <property type="match status" value="1"/>
</dbReference>
<feature type="compositionally biased region" description="Low complexity" evidence="6">
    <location>
        <begin position="1056"/>
        <end position="1067"/>
    </location>
</feature>
<feature type="region of interest" description="Disordered" evidence="6">
    <location>
        <begin position="368"/>
        <end position="449"/>
    </location>
</feature>